<dbReference type="InterPro" id="IPR035919">
    <property type="entry name" value="EAL_sf"/>
</dbReference>
<evidence type="ECO:0000313" key="4">
    <source>
        <dbReference type="Proteomes" id="UP000603865"/>
    </source>
</evidence>
<comment type="caution">
    <text evidence="3">The sequence shown here is derived from an EMBL/GenBank/DDBJ whole genome shotgun (WGS) entry which is preliminary data.</text>
</comment>
<sequence>MALISFLDDTRQWFKANHGVLSSEVPLRQALHDVRHPALHDPLTGLPNRVQLRQRLLDACRRADASGEPVVVGLLDLDRFKLINDAFGHLAGDPFLRDVARRLQEATSTGDVVACMNGDEFVLLFTDMRSVADLMGVISRLEEHCAAPFLDGDQAVFAHWSLGLSVYPDDTQALDALLSQADAAMYRVKRAGGGSSACQARHWATERDALRPYVQPIVHAGCRTVEGHEARVRWITPTGLVSPLEFIPLVETSGVIVAIGRWVLQQAVDARRSGHLQHGAVNVSALELQQTDFVEQLPRVVEDSGIDPWRLWLELTDTSVVEPHLTSVLQAVGVRTALDHFGTGYSSLTALARLPVQLLKIDRSFVTESGQATSCGHQALNVIQGTVTLASTYGLPTVVEDEGIETAAQADLLTQVGCSNLQGSQCGRPASLL</sequence>
<dbReference type="PROSITE" id="PS50883">
    <property type="entry name" value="EAL"/>
    <property type="match status" value="1"/>
</dbReference>
<dbReference type="PANTHER" id="PTHR44757">
    <property type="entry name" value="DIGUANYLATE CYCLASE DGCP"/>
    <property type="match status" value="1"/>
</dbReference>
<reference evidence="3" key="2">
    <citation type="submission" date="2020-09" db="EMBL/GenBank/DDBJ databases">
        <authorList>
            <person name="Sun Q."/>
            <person name="Ohkuma M."/>
        </authorList>
    </citation>
    <scope>NUCLEOTIDE SEQUENCE</scope>
    <source>
        <strain evidence="3">JCM 31311</strain>
    </source>
</reference>
<dbReference type="SUPFAM" id="SSF55073">
    <property type="entry name" value="Nucleotide cyclase"/>
    <property type="match status" value="1"/>
</dbReference>
<proteinExistence type="predicted"/>
<dbReference type="RefSeq" id="WP_189092202.1">
    <property type="nucleotide sequence ID" value="NZ_BMQL01000031.1"/>
</dbReference>
<keyword evidence="4" id="KW-1185">Reference proteome</keyword>
<dbReference type="SUPFAM" id="SSF141868">
    <property type="entry name" value="EAL domain-like"/>
    <property type="match status" value="1"/>
</dbReference>
<dbReference type="InterPro" id="IPR000160">
    <property type="entry name" value="GGDEF_dom"/>
</dbReference>
<reference evidence="3" key="1">
    <citation type="journal article" date="2014" name="Int. J. Syst. Evol. Microbiol.">
        <title>Complete genome sequence of Corynebacterium casei LMG S-19264T (=DSM 44701T), isolated from a smear-ripened cheese.</title>
        <authorList>
            <consortium name="US DOE Joint Genome Institute (JGI-PGF)"/>
            <person name="Walter F."/>
            <person name="Albersmeier A."/>
            <person name="Kalinowski J."/>
            <person name="Ruckert C."/>
        </authorList>
    </citation>
    <scope>NUCLEOTIDE SEQUENCE</scope>
    <source>
        <strain evidence="3">JCM 31311</strain>
    </source>
</reference>
<dbReference type="Proteomes" id="UP000603865">
    <property type="component" value="Unassembled WGS sequence"/>
</dbReference>
<dbReference type="AlphaFoldDB" id="A0A918CHR0"/>
<dbReference type="InterPro" id="IPR043128">
    <property type="entry name" value="Rev_trsase/Diguanyl_cyclase"/>
</dbReference>
<feature type="domain" description="GGDEF" evidence="2">
    <location>
        <begin position="68"/>
        <end position="201"/>
    </location>
</feature>
<dbReference type="EMBL" id="BMQL01000031">
    <property type="protein sequence ID" value="GGR23534.1"/>
    <property type="molecule type" value="Genomic_DNA"/>
</dbReference>
<dbReference type="Gene3D" id="3.30.70.270">
    <property type="match status" value="1"/>
</dbReference>
<dbReference type="PROSITE" id="PS50887">
    <property type="entry name" value="GGDEF"/>
    <property type="match status" value="1"/>
</dbReference>
<name>A0A918CHR0_9DEIO</name>
<dbReference type="InterPro" id="IPR029787">
    <property type="entry name" value="Nucleotide_cyclase"/>
</dbReference>
<dbReference type="InterPro" id="IPR001633">
    <property type="entry name" value="EAL_dom"/>
</dbReference>
<dbReference type="Gene3D" id="3.20.20.450">
    <property type="entry name" value="EAL domain"/>
    <property type="match status" value="1"/>
</dbReference>
<gene>
    <name evidence="3" type="ORF">GCM10008957_39260</name>
</gene>
<dbReference type="Pfam" id="PF00990">
    <property type="entry name" value="GGDEF"/>
    <property type="match status" value="1"/>
</dbReference>
<evidence type="ECO:0000259" key="2">
    <source>
        <dbReference type="PROSITE" id="PS50887"/>
    </source>
</evidence>
<dbReference type="CDD" id="cd01948">
    <property type="entry name" value="EAL"/>
    <property type="match status" value="1"/>
</dbReference>
<dbReference type="Pfam" id="PF00563">
    <property type="entry name" value="EAL"/>
    <property type="match status" value="1"/>
</dbReference>
<feature type="domain" description="EAL" evidence="1">
    <location>
        <begin position="194"/>
        <end position="433"/>
    </location>
</feature>
<evidence type="ECO:0000313" key="3">
    <source>
        <dbReference type="EMBL" id="GGR23534.1"/>
    </source>
</evidence>
<dbReference type="SMART" id="SM00267">
    <property type="entry name" value="GGDEF"/>
    <property type="match status" value="1"/>
</dbReference>
<dbReference type="InterPro" id="IPR052155">
    <property type="entry name" value="Biofilm_reg_signaling"/>
</dbReference>
<organism evidence="3 4">
    <name type="scientific">Deinococcus ruber</name>
    <dbReference type="NCBI Taxonomy" id="1848197"/>
    <lineage>
        <taxon>Bacteria</taxon>
        <taxon>Thermotogati</taxon>
        <taxon>Deinococcota</taxon>
        <taxon>Deinococci</taxon>
        <taxon>Deinococcales</taxon>
        <taxon>Deinococcaceae</taxon>
        <taxon>Deinococcus</taxon>
    </lineage>
</organism>
<dbReference type="PANTHER" id="PTHR44757:SF2">
    <property type="entry name" value="BIOFILM ARCHITECTURE MAINTENANCE PROTEIN MBAA"/>
    <property type="match status" value="1"/>
</dbReference>
<accession>A0A918CHR0</accession>
<protein>
    <submittedName>
        <fullName evidence="3">Uncharacterized protein</fullName>
    </submittedName>
</protein>
<dbReference type="SMART" id="SM00052">
    <property type="entry name" value="EAL"/>
    <property type="match status" value="1"/>
</dbReference>
<evidence type="ECO:0000259" key="1">
    <source>
        <dbReference type="PROSITE" id="PS50883"/>
    </source>
</evidence>
<dbReference type="NCBIfam" id="TIGR00254">
    <property type="entry name" value="GGDEF"/>
    <property type="match status" value="1"/>
</dbReference>
<dbReference type="CDD" id="cd01949">
    <property type="entry name" value="GGDEF"/>
    <property type="match status" value="1"/>
</dbReference>